<organism evidence="1 2">
    <name type="scientific">Haliea salexigens</name>
    <dbReference type="NCBI Taxonomy" id="287487"/>
    <lineage>
        <taxon>Bacteria</taxon>
        <taxon>Pseudomonadati</taxon>
        <taxon>Pseudomonadota</taxon>
        <taxon>Gammaproteobacteria</taxon>
        <taxon>Cellvibrionales</taxon>
        <taxon>Halieaceae</taxon>
        <taxon>Haliea</taxon>
    </lineage>
</organism>
<evidence type="ECO:0000313" key="2">
    <source>
        <dbReference type="Proteomes" id="UP000259273"/>
    </source>
</evidence>
<sequence>MNIVETEWWTMALAPEWWADVEEDGTVLIADEDDVGCLEMTTLHKTDGDLGQAELRQIAAAESPAASGWQAVTCGDFAGWSTRF</sequence>
<dbReference type="STRING" id="1121937.GCA_000423125_01112"/>
<reference evidence="1 2" key="1">
    <citation type="journal article" date="2018" name="Nat. Biotechnol.">
        <title>A standardized bacterial taxonomy based on genome phylogeny substantially revises the tree of life.</title>
        <authorList>
            <person name="Parks D.H."/>
            <person name="Chuvochina M."/>
            <person name="Waite D.W."/>
            <person name="Rinke C."/>
            <person name="Skarshewski A."/>
            <person name="Chaumeil P.A."/>
            <person name="Hugenholtz P."/>
        </authorList>
    </citation>
    <scope>NUCLEOTIDE SEQUENCE [LARGE SCALE GENOMIC DNA]</scope>
    <source>
        <strain evidence="1">UBA9158</strain>
    </source>
</reference>
<gene>
    <name evidence="1" type="ORF">DCP75_16665</name>
</gene>
<accession>A0A3C1KS17</accession>
<proteinExistence type="predicted"/>
<comment type="caution">
    <text evidence="1">The sequence shown here is derived from an EMBL/GenBank/DDBJ whole genome shotgun (WGS) entry which is preliminary data.</text>
</comment>
<dbReference type="Proteomes" id="UP000259273">
    <property type="component" value="Unassembled WGS sequence"/>
</dbReference>
<name>A0A3C1KS17_9GAMM</name>
<feature type="non-terminal residue" evidence="1">
    <location>
        <position position="84"/>
    </location>
</feature>
<evidence type="ECO:0000313" key="1">
    <source>
        <dbReference type="EMBL" id="HAN29318.1"/>
    </source>
</evidence>
<dbReference type="EMBL" id="DMND01000221">
    <property type="protein sequence ID" value="HAN29318.1"/>
    <property type="molecule type" value="Genomic_DNA"/>
</dbReference>
<dbReference type="AlphaFoldDB" id="A0A3C1KS17"/>
<protein>
    <submittedName>
        <fullName evidence="1">Uncharacterized protein</fullName>
    </submittedName>
</protein>